<sequence length="161" mass="18318">MGKTVQKHLTSKGSIALRAGRANARRCFGRYVARGVHMKYSFFLIFFVLVGCSSTDNENSKFSKMKHVYGNTYLDSEGKYHQKLSSVEQNRVLKALKKRDEKYNLPSKSEYNTCLELIDLLKNRGIEILSIKEKEVEIKVKHNVTSTYGFPTASCIKPNAT</sequence>
<evidence type="ECO:0000313" key="1">
    <source>
        <dbReference type="EMBL" id="QSX38660.1"/>
    </source>
</evidence>
<name>A0ABX7R7D2_9GAMM</name>
<protein>
    <recommendedName>
        <fullName evidence="3">Lipoprotein</fullName>
    </recommendedName>
</protein>
<dbReference type="EMBL" id="CP071502">
    <property type="protein sequence ID" value="QSX38660.1"/>
    <property type="molecule type" value="Genomic_DNA"/>
</dbReference>
<keyword evidence="2" id="KW-1185">Reference proteome</keyword>
<gene>
    <name evidence="1" type="ORF">JYB85_07575</name>
</gene>
<dbReference type="RefSeq" id="WP_207381701.1">
    <property type="nucleotide sequence ID" value="NZ_CP071502.1"/>
</dbReference>
<accession>A0ABX7R7D2</accession>
<organism evidence="1 2">
    <name type="scientific">Shewanella sedimentimangrovi</name>
    <dbReference type="NCBI Taxonomy" id="2814293"/>
    <lineage>
        <taxon>Bacteria</taxon>
        <taxon>Pseudomonadati</taxon>
        <taxon>Pseudomonadota</taxon>
        <taxon>Gammaproteobacteria</taxon>
        <taxon>Alteromonadales</taxon>
        <taxon>Shewanellaceae</taxon>
        <taxon>Shewanella</taxon>
    </lineage>
</organism>
<reference evidence="1 2" key="1">
    <citation type="submission" date="2021-03" db="EMBL/GenBank/DDBJ databases">
        <title>Novel species identification of genus Shewanella.</title>
        <authorList>
            <person name="Liu G."/>
            <person name="Zhang Q."/>
        </authorList>
    </citation>
    <scope>NUCLEOTIDE SEQUENCE [LARGE SCALE GENOMIC DNA]</scope>
    <source>
        <strain evidence="1 2">FJAT-52962</strain>
    </source>
</reference>
<dbReference type="Proteomes" id="UP000663207">
    <property type="component" value="Chromosome"/>
</dbReference>
<proteinExistence type="predicted"/>
<evidence type="ECO:0008006" key="3">
    <source>
        <dbReference type="Google" id="ProtNLM"/>
    </source>
</evidence>
<evidence type="ECO:0000313" key="2">
    <source>
        <dbReference type="Proteomes" id="UP000663207"/>
    </source>
</evidence>